<dbReference type="Pfam" id="PF00366">
    <property type="entry name" value="Ribosomal_S17"/>
    <property type="match status" value="1"/>
</dbReference>
<keyword evidence="5 6" id="KW-0687">Ribonucleoprotein</keyword>
<keyword evidence="9" id="KW-1185">Reference proteome</keyword>
<proteinExistence type="inferred from homology"/>
<dbReference type="EMBL" id="PSYR01000001">
    <property type="protein sequence ID" value="RCN58716.1"/>
    <property type="molecule type" value="Genomic_DNA"/>
</dbReference>
<dbReference type="GO" id="GO:0003735">
    <property type="term" value="F:structural constituent of ribosome"/>
    <property type="evidence" value="ECO:0007669"/>
    <property type="project" value="UniProtKB-UniRule"/>
</dbReference>
<organism evidence="8 9">
    <name type="scientific">Acidiferrobacter thiooxydans</name>
    <dbReference type="NCBI Taxonomy" id="163359"/>
    <lineage>
        <taxon>Bacteria</taxon>
        <taxon>Pseudomonadati</taxon>
        <taxon>Pseudomonadota</taxon>
        <taxon>Gammaproteobacteria</taxon>
        <taxon>Acidiferrobacterales</taxon>
        <taxon>Acidiferrobacteraceae</taxon>
        <taxon>Acidiferrobacter</taxon>
    </lineage>
</organism>
<dbReference type="GO" id="GO:0022627">
    <property type="term" value="C:cytosolic small ribosomal subunit"/>
    <property type="evidence" value="ECO:0007669"/>
    <property type="project" value="UniProtKB-UniRule"/>
</dbReference>
<dbReference type="Gene3D" id="2.40.50.140">
    <property type="entry name" value="Nucleic acid-binding proteins"/>
    <property type="match status" value="1"/>
</dbReference>
<dbReference type="RefSeq" id="WP_065972122.1">
    <property type="nucleotide sequence ID" value="NZ_CP080624.1"/>
</dbReference>
<name>A0A1C2FXX0_9GAMM</name>
<comment type="caution">
    <text evidence="8">The sequence shown here is derived from an EMBL/GenBank/DDBJ whole genome shotgun (WGS) entry which is preliminary data.</text>
</comment>
<dbReference type="SUPFAM" id="SSF50249">
    <property type="entry name" value="Nucleic acid-binding proteins"/>
    <property type="match status" value="1"/>
</dbReference>
<dbReference type="GO" id="GO:0019843">
    <property type="term" value="F:rRNA binding"/>
    <property type="evidence" value="ECO:0007669"/>
    <property type="project" value="UniProtKB-UniRule"/>
</dbReference>
<keyword evidence="2 6" id="KW-0699">rRNA-binding</keyword>
<comment type="similarity">
    <text evidence="1 6 7">Belongs to the universal ribosomal protein uS17 family.</text>
</comment>
<keyword evidence="4 6" id="KW-0689">Ribosomal protein</keyword>
<dbReference type="InterPro" id="IPR019984">
    <property type="entry name" value="Ribosomal_uS17_bact/chlr"/>
</dbReference>
<dbReference type="NCBIfam" id="TIGR03635">
    <property type="entry name" value="uS17_bact"/>
    <property type="match status" value="1"/>
</dbReference>
<dbReference type="OrthoDB" id="9811714at2"/>
<accession>A0A1C2FXX0</accession>
<evidence type="ECO:0000256" key="4">
    <source>
        <dbReference type="ARBA" id="ARBA00022980"/>
    </source>
</evidence>
<evidence type="ECO:0000256" key="1">
    <source>
        <dbReference type="ARBA" id="ARBA00010254"/>
    </source>
</evidence>
<keyword evidence="3 6" id="KW-0694">RNA-binding</keyword>
<dbReference type="AlphaFoldDB" id="A0A1C2FXX0"/>
<dbReference type="PRINTS" id="PR00973">
    <property type="entry name" value="RIBOSOMALS17"/>
</dbReference>
<dbReference type="HAMAP" id="MF_01345_B">
    <property type="entry name" value="Ribosomal_uS17_B"/>
    <property type="match status" value="1"/>
</dbReference>
<dbReference type="Proteomes" id="UP000253250">
    <property type="component" value="Unassembled WGS sequence"/>
</dbReference>
<evidence type="ECO:0000256" key="6">
    <source>
        <dbReference type="HAMAP-Rule" id="MF_01345"/>
    </source>
</evidence>
<dbReference type="InterPro" id="IPR019979">
    <property type="entry name" value="Ribosomal_uS17_CS"/>
</dbReference>
<dbReference type="PANTHER" id="PTHR10744">
    <property type="entry name" value="40S RIBOSOMAL PROTEIN S11 FAMILY MEMBER"/>
    <property type="match status" value="1"/>
</dbReference>
<dbReference type="PROSITE" id="PS00056">
    <property type="entry name" value="RIBOSOMAL_S17"/>
    <property type="match status" value="1"/>
</dbReference>
<dbReference type="PANTHER" id="PTHR10744:SF1">
    <property type="entry name" value="SMALL RIBOSOMAL SUBUNIT PROTEIN US17M"/>
    <property type="match status" value="1"/>
</dbReference>
<evidence type="ECO:0000256" key="5">
    <source>
        <dbReference type="ARBA" id="ARBA00023274"/>
    </source>
</evidence>
<dbReference type="GO" id="GO:0006412">
    <property type="term" value="P:translation"/>
    <property type="evidence" value="ECO:0007669"/>
    <property type="project" value="UniProtKB-UniRule"/>
</dbReference>
<dbReference type="InterPro" id="IPR000266">
    <property type="entry name" value="Ribosomal_uS17"/>
</dbReference>
<evidence type="ECO:0000256" key="3">
    <source>
        <dbReference type="ARBA" id="ARBA00022884"/>
    </source>
</evidence>
<evidence type="ECO:0000256" key="2">
    <source>
        <dbReference type="ARBA" id="ARBA00022730"/>
    </source>
</evidence>
<comment type="subunit">
    <text evidence="6">Part of the 30S ribosomal subunit.</text>
</comment>
<dbReference type="STRING" id="163359.A9R16_04500"/>
<evidence type="ECO:0000313" key="8">
    <source>
        <dbReference type="EMBL" id="RCN58716.1"/>
    </source>
</evidence>
<gene>
    <name evidence="6" type="primary">rpsQ</name>
    <name evidence="8" type="ORF">C4900_02815</name>
</gene>
<comment type="function">
    <text evidence="6">One of the primary rRNA binding proteins, it binds specifically to the 5'-end of 16S ribosomal RNA.</text>
</comment>
<dbReference type="InterPro" id="IPR012340">
    <property type="entry name" value="NA-bd_OB-fold"/>
</dbReference>
<protein>
    <recommendedName>
        <fullName evidence="6">Small ribosomal subunit protein uS17</fullName>
    </recommendedName>
</protein>
<reference evidence="8 9" key="1">
    <citation type="submission" date="2018-02" db="EMBL/GenBank/DDBJ databases">
        <title>Insights into the biology of acidophilic members of the Acidiferrobacteraceae family derived from comparative genomic analyses.</title>
        <authorList>
            <person name="Issotta F."/>
            <person name="Thyssen C."/>
            <person name="Mena C."/>
            <person name="Moya A."/>
            <person name="Bellenberg S."/>
            <person name="Sproer C."/>
            <person name="Covarrubias P.C."/>
            <person name="Sand W."/>
            <person name="Quatrini R."/>
            <person name="Vera M."/>
        </authorList>
    </citation>
    <scope>NUCLEOTIDE SEQUENCE [LARGE SCALE GENOMIC DNA]</scope>
    <source>
        <strain evidence="9">m-1</strain>
    </source>
</reference>
<evidence type="ECO:0000313" key="9">
    <source>
        <dbReference type="Proteomes" id="UP000253250"/>
    </source>
</evidence>
<sequence length="90" mass="10268">MTETTVEKPARTATGRVTSSKMDKTITVLIERRTPHPVYGKFVRRSTKLHAHDENNEGQEGDLVLVEQCRPLSKTKTWRLVRVLDRPAVV</sequence>
<dbReference type="NCBIfam" id="NF004123">
    <property type="entry name" value="PRK05610.1"/>
    <property type="match status" value="1"/>
</dbReference>
<evidence type="ECO:0000256" key="7">
    <source>
        <dbReference type="RuleBase" id="RU003872"/>
    </source>
</evidence>
<dbReference type="CDD" id="cd00364">
    <property type="entry name" value="Ribosomal_uS17"/>
    <property type="match status" value="1"/>
</dbReference>